<dbReference type="AlphaFoldDB" id="A0A371DEI6"/>
<evidence type="ECO:0000313" key="1">
    <source>
        <dbReference type="EMBL" id="RDX50926.1"/>
    </source>
</evidence>
<reference evidence="1 2" key="1">
    <citation type="journal article" date="2018" name="Biotechnol. Biofuels">
        <title>Integrative visual omics of the white-rot fungus Polyporus brumalis exposes the biotechnological potential of its oxidative enzymes for delignifying raw plant biomass.</title>
        <authorList>
            <person name="Miyauchi S."/>
            <person name="Rancon A."/>
            <person name="Drula E."/>
            <person name="Hage H."/>
            <person name="Chaduli D."/>
            <person name="Favel A."/>
            <person name="Grisel S."/>
            <person name="Henrissat B."/>
            <person name="Herpoel-Gimbert I."/>
            <person name="Ruiz-Duenas F.J."/>
            <person name="Chevret D."/>
            <person name="Hainaut M."/>
            <person name="Lin J."/>
            <person name="Wang M."/>
            <person name="Pangilinan J."/>
            <person name="Lipzen A."/>
            <person name="Lesage-Meessen L."/>
            <person name="Navarro D."/>
            <person name="Riley R."/>
            <person name="Grigoriev I.V."/>
            <person name="Zhou S."/>
            <person name="Raouche S."/>
            <person name="Rosso M.N."/>
        </authorList>
    </citation>
    <scope>NUCLEOTIDE SEQUENCE [LARGE SCALE GENOMIC DNA]</scope>
    <source>
        <strain evidence="1 2">BRFM 1820</strain>
    </source>
</reference>
<proteinExistence type="predicted"/>
<sequence>MIAVTVGCLLDRARDDGAMAVDIAARWEACEQPPTVHSTVAQGRRALETRHRTTSSTTNARQNARVVCSNNRTGARTPNGVNRVCGRRRIIASAMNRVGSLKPKSTDKNQRRQTASDSCWDATVHAVRLYPPVSLGDKRRKPVRRQICVGVASCEGPYPSSNCGPMALQHARSAKRS</sequence>
<keyword evidence="2" id="KW-1185">Reference proteome</keyword>
<organism evidence="1 2">
    <name type="scientific">Lentinus brumalis</name>
    <dbReference type="NCBI Taxonomy" id="2498619"/>
    <lineage>
        <taxon>Eukaryota</taxon>
        <taxon>Fungi</taxon>
        <taxon>Dikarya</taxon>
        <taxon>Basidiomycota</taxon>
        <taxon>Agaricomycotina</taxon>
        <taxon>Agaricomycetes</taxon>
        <taxon>Polyporales</taxon>
        <taxon>Polyporaceae</taxon>
        <taxon>Lentinus</taxon>
    </lineage>
</organism>
<protein>
    <submittedName>
        <fullName evidence="1">Uncharacterized protein</fullName>
    </submittedName>
</protein>
<evidence type="ECO:0000313" key="2">
    <source>
        <dbReference type="Proteomes" id="UP000256964"/>
    </source>
</evidence>
<gene>
    <name evidence="1" type="ORF">OH76DRAFT_372886</name>
</gene>
<name>A0A371DEI6_9APHY</name>
<dbReference type="Proteomes" id="UP000256964">
    <property type="component" value="Unassembled WGS sequence"/>
</dbReference>
<accession>A0A371DEI6</accession>
<dbReference type="EMBL" id="KZ857397">
    <property type="protein sequence ID" value="RDX50926.1"/>
    <property type="molecule type" value="Genomic_DNA"/>
</dbReference>